<sequence>MSPAGELRWLCRLLHDSLRPYTEPRAFVSTSKEKEKEILIASSQVVTKIQLRIREFDSRAEAKRASDEERSCCSSPHSSVDQCLRKIVTEMMVLLTVKSEFVQHVVVNALVLVSKFVYTMGNNWDGFIHLLCCSLEMAIARMISCSSEPPSGAENSEFDCFDVEFLMQYGLKNFDWSTVAGVVRVLRVICKHLKEEDYDDGLIKVYYDSVNSCLLKMPWDLLDEYWSSEFGRMKDNSTINQLHLKNFSVMDPVMNFLGTFLQLLCSLVYRNDSVETGCDSVDKHPLFLTVVNLIPRLAKWCLSEQENNAEMHAIHYLKHKLLILMIRLGSLTGLDCRIRLSWLELLHNYFQELLQQPLTQFLSDQIDCLEDSPFLWSLSDGEACMKRSDHLQRQAVYLLLACSFSLICKRGENANHCNNSTLCSSFTTNPDSEHDYFCRKKGSLELFKWILGHLPTAISIKHEKYMQMCMNFISSFLQLYLREDDLLFEVLLLLFSISSSLQEQSESKDAAYHDVMKDFPFELSDIFNSVHLFHLFLSEIHYDHQVLLDYLISKDTGISCAKYLLRCLHLICNSWKLFVEFPLFGEFLDQSSCKRRKIVGDGLHFLADGMPTSIDNSGSIILHIKNYKEDRGGFKYYNIKPFKKAGECLLSLNNSVYNLHQKKLFPYNPKVLLKRLRRFQELCCQEKGFHGLKTE</sequence>
<accession>A0A445LK90</accession>
<name>A0A445LK90_GLYSO</name>
<dbReference type="Gramene" id="XM_028342243.1">
    <property type="protein sequence ID" value="XP_028198044.1"/>
    <property type="gene ID" value="LOC114382672"/>
</dbReference>
<feature type="domain" description="Protein Lines N-terminal" evidence="1">
    <location>
        <begin position="463"/>
        <end position="580"/>
    </location>
</feature>
<dbReference type="InterPro" id="IPR029415">
    <property type="entry name" value="Lines_C"/>
</dbReference>
<dbReference type="SUPFAM" id="SSF48371">
    <property type="entry name" value="ARM repeat"/>
    <property type="match status" value="1"/>
</dbReference>
<dbReference type="InterPro" id="IPR024875">
    <property type="entry name" value="Protein_Lines"/>
</dbReference>
<evidence type="ECO:0000259" key="1">
    <source>
        <dbReference type="Pfam" id="PF14694"/>
    </source>
</evidence>
<comment type="caution">
    <text evidence="3">The sequence shown here is derived from an EMBL/GenBank/DDBJ whole genome shotgun (WGS) entry which is preliminary data.</text>
</comment>
<dbReference type="PANTHER" id="PTHR16057">
    <property type="entry name" value="WINS1, 2 PROTEIN"/>
    <property type="match status" value="1"/>
</dbReference>
<dbReference type="Pfam" id="PF14694">
    <property type="entry name" value="LINES_N"/>
    <property type="match status" value="1"/>
</dbReference>
<dbReference type="Proteomes" id="UP000289340">
    <property type="component" value="Chromosome 2"/>
</dbReference>
<dbReference type="InterPro" id="IPR032794">
    <property type="entry name" value="LINES_N"/>
</dbReference>
<dbReference type="InterPro" id="IPR016024">
    <property type="entry name" value="ARM-type_fold"/>
</dbReference>
<dbReference type="Gramene" id="XM_028342247.1">
    <property type="protein sequence ID" value="XP_028198048.1"/>
    <property type="gene ID" value="LOC114382672"/>
</dbReference>
<evidence type="ECO:0000259" key="2">
    <source>
        <dbReference type="Pfam" id="PF14695"/>
    </source>
</evidence>
<dbReference type="EMBL" id="QZWG01000002">
    <property type="protein sequence ID" value="RZC23668.1"/>
    <property type="molecule type" value="Genomic_DNA"/>
</dbReference>
<protein>
    <recommendedName>
        <fullName evidence="5">Protein Lines C-terminal domain-containing protein</fullName>
    </recommendedName>
</protein>
<dbReference type="Pfam" id="PF14695">
    <property type="entry name" value="LINES_C"/>
    <property type="match status" value="1"/>
</dbReference>
<feature type="domain" description="Protein Lines C-terminal" evidence="2">
    <location>
        <begin position="646"/>
        <end position="681"/>
    </location>
</feature>
<organism evidence="3 4">
    <name type="scientific">Glycine soja</name>
    <name type="common">Wild soybean</name>
    <dbReference type="NCBI Taxonomy" id="3848"/>
    <lineage>
        <taxon>Eukaryota</taxon>
        <taxon>Viridiplantae</taxon>
        <taxon>Streptophyta</taxon>
        <taxon>Embryophyta</taxon>
        <taxon>Tracheophyta</taxon>
        <taxon>Spermatophyta</taxon>
        <taxon>Magnoliopsida</taxon>
        <taxon>eudicotyledons</taxon>
        <taxon>Gunneridae</taxon>
        <taxon>Pentapetalae</taxon>
        <taxon>rosids</taxon>
        <taxon>fabids</taxon>
        <taxon>Fabales</taxon>
        <taxon>Fabaceae</taxon>
        <taxon>Papilionoideae</taxon>
        <taxon>50 kb inversion clade</taxon>
        <taxon>NPAAA clade</taxon>
        <taxon>indigoferoid/millettioid clade</taxon>
        <taxon>Phaseoleae</taxon>
        <taxon>Glycine</taxon>
        <taxon>Glycine subgen. Soja</taxon>
    </lineage>
</organism>
<keyword evidence="4" id="KW-1185">Reference proteome</keyword>
<gene>
    <name evidence="3" type="ORF">D0Y65_003132</name>
</gene>
<reference evidence="3 4" key="1">
    <citation type="submission" date="2018-09" db="EMBL/GenBank/DDBJ databases">
        <title>A high-quality reference genome of wild soybean provides a powerful tool to mine soybean genomes.</title>
        <authorList>
            <person name="Xie M."/>
            <person name="Chung C.Y.L."/>
            <person name="Li M.-W."/>
            <person name="Wong F.-L."/>
            <person name="Chan T.-F."/>
            <person name="Lam H.-M."/>
        </authorList>
    </citation>
    <scope>NUCLEOTIDE SEQUENCE [LARGE SCALE GENOMIC DNA]</scope>
    <source>
        <strain evidence="4">cv. W05</strain>
        <tissue evidence="3">Hypocotyl of etiolated seedlings</tissue>
    </source>
</reference>
<dbReference type="AlphaFoldDB" id="A0A445LK90"/>
<proteinExistence type="predicted"/>
<evidence type="ECO:0000313" key="3">
    <source>
        <dbReference type="EMBL" id="RZC23668.1"/>
    </source>
</evidence>
<evidence type="ECO:0000313" key="4">
    <source>
        <dbReference type="Proteomes" id="UP000289340"/>
    </source>
</evidence>
<dbReference type="PANTHER" id="PTHR16057:SF1">
    <property type="entry name" value="PROTEIN LINES HOMOLOG 1"/>
    <property type="match status" value="1"/>
</dbReference>
<evidence type="ECO:0008006" key="5">
    <source>
        <dbReference type="Google" id="ProtNLM"/>
    </source>
</evidence>